<comment type="caution">
    <text evidence="2">The sequence shown here is derived from an EMBL/GenBank/DDBJ whole genome shotgun (WGS) entry which is preliminary data.</text>
</comment>
<dbReference type="AlphaFoldDB" id="A0A1J6IP36"/>
<proteinExistence type="predicted"/>
<name>A0A1J6IP36_NICAT</name>
<evidence type="ECO:0000313" key="2">
    <source>
        <dbReference type="EMBL" id="OIT06466.1"/>
    </source>
</evidence>
<accession>A0A1J6IP36</accession>
<feature type="region of interest" description="Disordered" evidence="1">
    <location>
        <begin position="38"/>
        <end position="59"/>
    </location>
</feature>
<dbReference type="EMBL" id="MJEQ01037184">
    <property type="protein sequence ID" value="OIT06466.1"/>
    <property type="molecule type" value="Genomic_DNA"/>
</dbReference>
<dbReference type="Proteomes" id="UP000187609">
    <property type="component" value="Unassembled WGS sequence"/>
</dbReference>
<organism evidence="2 3">
    <name type="scientific">Nicotiana attenuata</name>
    <name type="common">Coyote tobacco</name>
    <dbReference type="NCBI Taxonomy" id="49451"/>
    <lineage>
        <taxon>Eukaryota</taxon>
        <taxon>Viridiplantae</taxon>
        <taxon>Streptophyta</taxon>
        <taxon>Embryophyta</taxon>
        <taxon>Tracheophyta</taxon>
        <taxon>Spermatophyta</taxon>
        <taxon>Magnoliopsida</taxon>
        <taxon>eudicotyledons</taxon>
        <taxon>Gunneridae</taxon>
        <taxon>Pentapetalae</taxon>
        <taxon>asterids</taxon>
        <taxon>lamiids</taxon>
        <taxon>Solanales</taxon>
        <taxon>Solanaceae</taxon>
        <taxon>Nicotianoideae</taxon>
        <taxon>Nicotianeae</taxon>
        <taxon>Nicotiana</taxon>
    </lineage>
</organism>
<feature type="compositionally biased region" description="Low complexity" evidence="1">
    <location>
        <begin position="46"/>
        <end position="55"/>
    </location>
</feature>
<keyword evidence="3" id="KW-1185">Reference proteome</keyword>
<evidence type="ECO:0000256" key="1">
    <source>
        <dbReference type="SAM" id="MobiDB-lite"/>
    </source>
</evidence>
<reference evidence="2" key="1">
    <citation type="submission" date="2016-11" db="EMBL/GenBank/DDBJ databases">
        <title>The genome of Nicotiana attenuata.</title>
        <authorList>
            <person name="Xu S."/>
            <person name="Brockmoeller T."/>
            <person name="Gaquerel E."/>
            <person name="Navarro A."/>
            <person name="Kuhl H."/>
            <person name="Gase K."/>
            <person name="Ling Z."/>
            <person name="Zhou W."/>
            <person name="Kreitzer C."/>
            <person name="Stanke M."/>
            <person name="Tang H."/>
            <person name="Lyons E."/>
            <person name="Pandey P."/>
            <person name="Pandey S.P."/>
            <person name="Timmermann B."/>
            <person name="Baldwin I.T."/>
        </authorList>
    </citation>
    <scope>NUCLEOTIDE SEQUENCE [LARGE SCALE GENOMIC DNA]</scope>
    <source>
        <strain evidence="2">UT</strain>
    </source>
</reference>
<gene>
    <name evidence="2" type="ORF">A4A49_22682</name>
</gene>
<evidence type="ECO:0000313" key="3">
    <source>
        <dbReference type="Proteomes" id="UP000187609"/>
    </source>
</evidence>
<sequence length="160" mass="18789">MFEAMLKRFDMIDGRFTNMENRMQVQEKKVNSLVSGTLPHQQGVRTSASPSTPSTPLDPNLIQQGIHAQDIYAQRGIPFHENQPQRQQRRVNLQHRQPPQEEHINLEEEEDHAQNAMRQQTWQGYQQPRYHHDEHERGLKTIKITLIPFKGSSDPEEYLD</sequence>
<dbReference type="Gramene" id="OIT06466">
    <property type="protein sequence ID" value="OIT06466"/>
    <property type="gene ID" value="A4A49_22682"/>
</dbReference>
<protein>
    <submittedName>
        <fullName evidence="2">Uncharacterized protein</fullName>
    </submittedName>
</protein>